<organism evidence="3">
    <name type="scientific">Rhodotorula toruloides</name>
    <name type="common">Yeast</name>
    <name type="synonym">Rhodosporidium toruloides</name>
    <dbReference type="NCBI Taxonomy" id="5286"/>
    <lineage>
        <taxon>Eukaryota</taxon>
        <taxon>Fungi</taxon>
        <taxon>Dikarya</taxon>
        <taxon>Basidiomycota</taxon>
        <taxon>Pucciniomycotina</taxon>
        <taxon>Microbotryomycetes</taxon>
        <taxon>Sporidiobolales</taxon>
        <taxon>Sporidiobolaceae</taxon>
        <taxon>Rhodotorula</taxon>
    </lineage>
</organism>
<name>A0A061AIR0_RHOTO</name>
<dbReference type="EMBL" id="LK052937">
    <property type="protein sequence ID" value="CDR36993.1"/>
    <property type="molecule type" value="Genomic_DNA"/>
</dbReference>
<dbReference type="SUPFAM" id="SSF81383">
    <property type="entry name" value="F-box domain"/>
    <property type="match status" value="1"/>
</dbReference>
<dbReference type="InterPro" id="IPR036047">
    <property type="entry name" value="F-box-like_dom_sf"/>
</dbReference>
<evidence type="ECO:0000256" key="1">
    <source>
        <dbReference type="SAM" id="MobiDB-lite"/>
    </source>
</evidence>
<dbReference type="InterPro" id="IPR001810">
    <property type="entry name" value="F-box_dom"/>
</dbReference>
<dbReference type="CDD" id="cd09917">
    <property type="entry name" value="F-box_SF"/>
    <property type="match status" value="1"/>
</dbReference>
<evidence type="ECO:0000313" key="3">
    <source>
        <dbReference type="EMBL" id="CDR36993.1"/>
    </source>
</evidence>
<dbReference type="OrthoDB" id="3248205at2759"/>
<gene>
    <name evidence="3" type="ORF">RHTO0S_02e09516g</name>
</gene>
<evidence type="ECO:0000259" key="2">
    <source>
        <dbReference type="PROSITE" id="PS50181"/>
    </source>
</evidence>
<accession>A0A061AIR0</accession>
<proteinExistence type="predicted"/>
<sequence>MGPSKRAVVAQRPSRCFSRFFVSLHTLAGALATAMPRPQRKASASAKYTVDPPSDDEGDDEVREVKAGVRKGKRRANGAADEGQDTDWKAAEPPKKRGRTNAGGGGRRRAKLESFQAMPMDVLVEIARHLDPLTLLHMSRANKMMRHVFARRASKPIWQIVRNNLGMPALEATDMTDMQLTALLFDKECRICGRGRSVITDYCLRMRWCKDCKKANLLPESKLVKELKQRYTLHPKLLQCALYTLDSPSGYNSKNRHYYCQAAVIQINKRLNELEQAVNDARRKPAPVKDAAKAALEAFIADKSTAARASFKDGQKLRLWERDYADRRKEADENARIARRSAVEERVRALGYEDADCNSWNWYDAYRLVDQPVRLTDDIWASISSRIIAAVDTSRRKRIVKAAEERLNQRYLNVKPLYSSLRSGQGLDYPAFSDFACFPSVTQLWMPEDALIPGTLDKTVKNAIAADVAKAKLIVKLGFACSLAKAYEEQGLTMEGGLAATLKTLPPTRIAADIKVTTEFGDTALTPYTNWWAPKQALNFEAFDDSIYDLEADVDALLRRFTSLFRCPNNCGKPLPYRQFLDHAENHRRTEGLVRYEEFKHLALVHEVLKETGLPNLVGSIATLDKSDWRFDCLNCKCSPGYWQVRNWTGAKNMTWSSFVHHISRDHIPQDPPNMRIFRKNERQPAAASASSAARS</sequence>
<dbReference type="PROSITE" id="PS50181">
    <property type="entry name" value="FBOX"/>
    <property type="match status" value="1"/>
</dbReference>
<feature type="domain" description="F-box" evidence="2">
    <location>
        <begin position="112"/>
        <end position="161"/>
    </location>
</feature>
<feature type="compositionally biased region" description="Acidic residues" evidence="1">
    <location>
        <begin position="53"/>
        <end position="62"/>
    </location>
</feature>
<feature type="compositionally biased region" description="Basic and acidic residues" evidence="1">
    <location>
        <begin position="86"/>
        <end position="95"/>
    </location>
</feature>
<feature type="region of interest" description="Disordered" evidence="1">
    <location>
        <begin position="33"/>
        <end position="109"/>
    </location>
</feature>
<protein>
    <submittedName>
        <fullName evidence="3">RHTO0S02e09516g1_1</fullName>
    </submittedName>
</protein>
<reference evidence="3" key="1">
    <citation type="journal article" date="2014" name="Genome Announc.">
        <title>Draft genome sequence of Rhodosporidium toruloides CECT1137, an oleaginous yeast of biotechnological interest.</title>
        <authorList>
            <person name="Morin N."/>
            <person name="Calcas X."/>
            <person name="Devillers H."/>
            <person name="Durrens P."/>
            <person name="Sherman D.J."/>
            <person name="Nicaud J.-M."/>
            <person name="Neuveglise C."/>
        </authorList>
    </citation>
    <scope>NUCLEOTIDE SEQUENCE</scope>
    <source>
        <strain evidence="3">CECT1137</strain>
    </source>
</reference>
<dbReference type="AlphaFoldDB" id="A0A061AIR0"/>